<dbReference type="EMBL" id="JACCJC010000010">
    <property type="protein sequence ID" value="KAF6238360.1"/>
    <property type="molecule type" value="Genomic_DNA"/>
</dbReference>
<feature type="compositionally biased region" description="Basic and acidic residues" evidence="1">
    <location>
        <begin position="1"/>
        <end position="15"/>
    </location>
</feature>
<feature type="region of interest" description="Disordered" evidence="1">
    <location>
        <begin position="1"/>
        <end position="27"/>
    </location>
</feature>
<feature type="region of interest" description="Disordered" evidence="1">
    <location>
        <begin position="50"/>
        <end position="74"/>
    </location>
</feature>
<comment type="caution">
    <text evidence="2">The sequence shown here is derived from an EMBL/GenBank/DDBJ whole genome shotgun (WGS) entry which is preliminary data.</text>
</comment>
<dbReference type="Proteomes" id="UP000578531">
    <property type="component" value="Unassembled WGS sequence"/>
</dbReference>
<sequence length="74" mass="8641">MESSETHKSSQEPRKVLRTPRKLPVTDSKGVLKQAIFARGGEKLQEEIELQEEQQRRDDEQRAFSEMLARNNED</sequence>
<protein>
    <submittedName>
        <fullName evidence="2">Uncharacterized protein</fullName>
    </submittedName>
</protein>
<dbReference type="GeneID" id="59285306"/>
<dbReference type="AlphaFoldDB" id="A0A8H6G0Q1"/>
<keyword evidence="3" id="KW-1185">Reference proteome</keyword>
<accession>A0A8H6G0Q1</accession>
<organism evidence="2 3">
    <name type="scientific">Letharia columbiana</name>
    <dbReference type="NCBI Taxonomy" id="112416"/>
    <lineage>
        <taxon>Eukaryota</taxon>
        <taxon>Fungi</taxon>
        <taxon>Dikarya</taxon>
        <taxon>Ascomycota</taxon>
        <taxon>Pezizomycotina</taxon>
        <taxon>Lecanoromycetes</taxon>
        <taxon>OSLEUM clade</taxon>
        <taxon>Lecanoromycetidae</taxon>
        <taxon>Lecanorales</taxon>
        <taxon>Lecanorineae</taxon>
        <taxon>Parmeliaceae</taxon>
        <taxon>Letharia</taxon>
    </lineage>
</organism>
<evidence type="ECO:0000256" key="1">
    <source>
        <dbReference type="SAM" id="MobiDB-lite"/>
    </source>
</evidence>
<dbReference type="RefSeq" id="XP_037167667.1">
    <property type="nucleotide sequence ID" value="XM_037305565.1"/>
</dbReference>
<gene>
    <name evidence="2" type="ORF">HO173_003640</name>
</gene>
<evidence type="ECO:0000313" key="3">
    <source>
        <dbReference type="Proteomes" id="UP000578531"/>
    </source>
</evidence>
<evidence type="ECO:0000313" key="2">
    <source>
        <dbReference type="EMBL" id="KAF6238360.1"/>
    </source>
</evidence>
<reference evidence="2 3" key="1">
    <citation type="journal article" date="2020" name="Genomics">
        <title>Complete, high-quality genomes from long-read metagenomic sequencing of two wolf lichen thalli reveals enigmatic genome architecture.</title>
        <authorList>
            <person name="McKenzie S.K."/>
            <person name="Walston R.F."/>
            <person name="Allen J.L."/>
        </authorList>
    </citation>
    <scope>NUCLEOTIDE SEQUENCE [LARGE SCALE GENOMIC DNA]</scope>
    <source>
        <strain evidence="2">WasteWater2</strain>
    </source>
</reference>
<feature type="compositionally biased region" description="Basic and acidic residues" evidence="1">
    <location>
        <begin position="53"/>
        <end position="63"/>
    </location>
</feature>
<name>A0A8H6G0Q1_9LECA</name>
<proteinExistence type="predicted"/>